<dbReference type="InterPro" id="IPR000725">
    <property type="entry name" value="Olfact_rcpt"/>
</dbReference>
<dbReference type="Ensembl" id="ENSSFAT00005027418.1">
    <property type="protein sequence ID" value="ENSSFAP00005026385.1"/>
    <property type="gene ID" value="ENSSFAG00005013528.1"/>
</dbReference>
<protein>
    <recommendedName>
        <fullName evidence="11">G-protein coupled receptors family 1 profile domain-containing protein</fullName>
    </recommendedName>
</protein>
<dbReference type="GO" id="GO:0005886">
    <property type="term" value="C:plasma membrane"/>
    <property type="evidence" value="ECO:0007669"/>
    <property type="project" value="UniProtKB-SubCell"/>
</dbReference>
<comment type="subcellular location">
    <subcellularLocation>
        <location evidence="1">Cell membrane</location>
        <topology evidence="1">Multi-pass membrane protein</topology>
    </subcellularLocation>
</comment>
<keyword evidence="6 8" id="KW-0472">Membrane</keyword>
<reference evidence="9" key="2">
    <citation type="submission" date="2025-08" db="UniProtKB">
        <authorList>
            <consortium name="Ensembl"/>
        </authorList>
    </citation>
    <scope>IDENTIFICATION</scope>
</reference>
<keyword evidence="7" id="KW-0807">Transducer</keyword>
<dbReference type="AlphaFoldDB" id="A0A672HBP0"/>
<evidence type="ECO:0000256" key="5">
    <source>
        <dbReference type="ARBA" id="ARBA00022989"/>
    </source>
</evidence>
<evidence type="ECO:0000256" key="8">
    <source>
        <dbReference type="SAM" id="Phobius"/>
    </source>
</evidence>
<accession>A0A672HBP0</accession>
<keyword evidence="4 8" id="KW-0812">Transmembrane</keyword>
<evidence type="ECO:0000256" key="7">
    <source>
        <dbReference type="ARBA" id="ARBA00023224"/>
    </source>
</evidence>
<dbReference type="Pfam" id="PF13853">
    <property type="entry name" value="7tm_4"/>
    <property type="match status" value="1"/>
</dbReference>
<name>A0A672HBP0_SALFA</name>
<keyword evidence="10" id="KW-1185">Reference proteome</keyword>
<keyword evidence="5 8" id="KW-1133">Transmembrane helix</keyword>
<dbReference type="SUPFAM" id="SSF81321">
    <property type="entry name" value="Family A G protein-coupled receptor-like"/>
    <property type="match status" value="1"/>
</dbReference>
<evidence type="ECO:0000256" key="6">
    <source>
        <dbReference type="ARBA" id="ARBA00023136"/>
    </source>
</evidence>
<dbReference type="Gene3D" id="1.20.1070.10">
    <property type="entry name" value="Rhodopsin 7-helix transmembrane proteins"/>
    <property type="match status" value="1"/>
</dbReference>
<evidence type="ECO:0000256" key="2">
    <source>
        <dbReference type="ARBA" id="ARBA00022475"/>
    </source>
</evidence>
<dbReference type="PANTHER" id="PTHR26453">
    <property type="entry name" value="OLFACTORY RECEPTOR"/>
    <property type="match status" value="1"/>
</dbReference>
<dbReference type="GO" id="GO:0004984">
    <property type="term" value="F:olfactory receptor activity"/>
    <property type="evidence" value="ECO:0007669"/>
    <property type="project" value="InterPro"/>
</dbReference>
<evidence type="ECO:0000256" key="3">
    <source>
        <dbReference type="ARBA" id="ARBA00022606"/>
    </source>
</evidence>
<dbReference type="InParanoid" id="A0A672HBP0"/>
<evidence type="ECO:0000256" key="1">
    <source>
        <dbReference type="ARBA" id="ARBA00004651"/>
    </source>
</evidence>
<evidence type="ECO:0000313" key="9">
    <source>
        <dbReference type="Ensembl" id="ENSSFAP00005026385.1"/>
    </source>
</evidence>
<keyword evidence="2" id="KW-1003">Cell membrane</keyword>
<feature type="transmembrane region" description="Helical" evidence="8">
    <location>
        <begin position="30"/>
        <end position="50"/>
    </location>
</feature>
<proteinExistence type="predicted"/>
<reference evidence="9" key="3">
    <citation type="submission" date="2025-09" db="UniProtKB">
        <authorList>
            <consortium name="Ensembl"/>
        </authorList>
    </citation>
    <scope>IDENTIFICATION</scope>
</reference>
<evidence type="ECO:0000256" key="4">
    <source>
        <dbReference type="ARBA" id="ARBA00022692"/>
    </source>
</evidence>
<dbReference type="GO" id="GO:0007186">
    <property type="term" value="P:G protein-coupled receptor signaling pathway"/>
    <property type="evidence" value="ECO:0007669"/>
    <property type="project" value="InterPro"/>
</dbReference>
<reference evidence="9" key="1">
    <citation type="submission" date="2019-06" db="EMBL/GenBank/DDBJ databases">
        <authorList>
            <consortium name="Wellcome Sanger Institute Data Sharing"/>
        </authorList>
    </citation>
    <scope>NUCLEOTIDE SEQUENCE [LARGE SCALE GENOMIC DNA]</scope>
</reference>
<dbReference type="Proteomes" id="UP000472267">
    <property type="component" value="Chromosome 10"/>
</dbReference>
<sequence length="104" mass="11372">MENLTVRIPLKQPIVFELEGFYVPPGYGPLFFVLALLTFMVTLLGNGVVLSDPKLSSPMFFFLCNLSLVDMAYTTTTVPNMLSGLVTGASTISAQGFFMTDMAY</sequence>
<dbReference type="OMA" id="MSLFKIN"/>
<evidence type="ECO:0000313" key="10">
    <source>
        <dbReference type="Proteomes" id="UP000472267"/>
    </source>
</evidence>
<organism evidence="9 10">
    <name type="scientific">Salarias fasciatus</name>
    <name type="common">Jewelled blenny</name>
    <name type="synonym">Blennius fasciatus</name>
    <dbReference type="NCBI Taxonomy" id="181472"/>
    <lineage>
        <taxon>Eukaryota</taxon>
        <taxon>Metazoa</taxon>
        <taxon>Chordata</taxon>
        <taxon>Craniata</taxon>
        <taxon>Vertebrata</taxon>
        <taxon>Euteleostomi</taxon>
        <taxon>Actinopterygii</taxon>
        <taxon>Neopterygii</taxon>
        <taxon>Teleostei</taxon>
        <taxon>Neoteleostei</taxon>
        <taxon>Acanthomorphata</taxon>
        <taxon>Ovalentaria</taxon>
        <taxon>Blenniimorphae</taxon>
        <taxon>Blenniiformes</taxon>
        <taxon>Blennioidei</taxon>
        <taxon>Blenniidae</taxon>
        <taxon>Salariinae</taxon>
        <taxon>Salarias</taxon>
    </lineage>
</organism>
<keyword evidence="3" id="KW-0716">Sensory transduction</keyword>
<evidence type="ECO:0008006" key="11">
    <source>
        <dbReference type="Google" id="ProtNLM"/>
    </source>
</evidence>